<sequence>MELGLTGKNALVVASSQGLGKAIALKLAEEGANVMVTSRSGEKLKAVVEELKKVNPNGSYHWQEADITKAEDIQQLVKEAAEKFGTIDVLLNNAGGPPAGGFMDLSDEDWQKGFELNLLSYIRMIREVLPHMKSGGRILNMASISVKEPIQGLLLSNTFRLGIVGLTKTLAAEFAERDILINTIAPGVIGTDRIDYLDQVTADRQGITVEKVKENAEKQIPLGRYGKPEEFANYAVFLLSSVNSYVTGQVYVIDGGKAKGI</sequence>
<proteinExistence type="inferred from homology"/>
<dbReference type="Proteomes" id="UP000239663">
    <property type="component" value="Unassembled WGS sequence"/>
</dbReference>
<dbReference type="InterPro" id="IPR002347">
    <property type="entry name" value="SDR_fam"/>
</dbReference>
<dbReference type="PANTHER" id="PTHR42879:SF6">
    <property type="entry name" value="NADPH-DEPENDENT REDUCTASE BACG"/>
    <property type="match status" value="1"/>
</dbReference>
<gene>
    <name evidence="3" type="ORF">CYL18_04405</name>
</gene>
<dbReference type="PANTHER" id="PTHR42879">
    <property type="entry name" value="3-OXOACYL-(ACYL-CARRIER-PROTEIN) REDUCTASE"/>
    <property type="match status" value="1"/>
</dbReference>
<dbReference type="Pfam" id="PF13561">
    <property type="entry name" value="adh_short_C2"/>
    <property type="match status" value="1"/>
</dbReference>
<dbReference type="PRINTS" id="PR00081">
    <property type="entry name" value="GDHRDH"/>
</dbReference>
<evidence type="ECO:0000313" key="3">
    <source>
        <dbReference type="EMBL" id="PQD97122.1"/>
    </source>
</evidence>
<keyword evidence="2" id="KW-0560">Oxidoreductase</keyword>
<dbReference type="InterPro" id="IPR036291">
    <property type="entry name" value="NAD(P)-bd_dom_sf"/>
</dbReference>
<keyword evidence="4" id="KW-1185">Reference proteome</keyword>
<dbReference type="AlphaFoldDB" id="A0A2S7N4W4"/>
<comment type="caution">
    <text evidence="3">The sequence shown here is derived from an EMBL/GenBank/DDBJ whole genome shotgun (WGS) entry which is preliminary data.</text>
</comment>
<evidence type="ECO:0000256" key="1">
    <source>
        <dbReference type="ARBA" id="ARBA00006484"/>
    </source>
</evidence>
<dbReference type="RefSeq" id="WP_104848217.1">
    <property type="nucleotide sequence ID" value="NZ_PKOZ01000001.1"/>
</dbReference>
<accession>A0A2S7N4W4</accession>
<evidence type="ECO:0000256" key="2">
    <source>
        <dbReference type="ARBA" id="ARBA00023002"/>
    </source>
</evidence>
<protein>
    <submittedName>
        <fullName evidence="3">3-oxoacyl-ACP reductase</fullName>
    </submittedName>
</protein>
<dbReference type="CDD" id="cd05344">
    <property type="entry name" value="BKR_like_SDR_like"/>
    <property type="match status" value="1"/>
</dbReference>
<reference evidence="3 4" key="1">
    <citation type="submission" date="2017-12" db="EMBL/GenBank/DDBJ databases">
        <title>Taxonomic description and draft genome of Pradoshia cofamensis Gen. nov., sp. nov., a thermotolerant bacillale isolated from anterior gut of earthworm Eisenia fetida.</title>
        <authorList>
            <person name="Saha T."/>
            <person name="Chakraborty R."/>
        </authorList>
    </citation>
    <scope>NUCLEOTIDE SEQUENCE [LARGE SCALE GENOMIC DNA]</scope>
    <source>
        <strain evidence="3 4">EAG3</strain>
    </source>
</reference>
<dbReference type="OrthoDB" id="9803333at2"/>
<comment type="similarity">
    <text evidence="1">Belongs to the short-chain dehydrogenases/reductases (SDR) family.</text>
</comment>
<dbReference type="GO" id="GO:0008206">
    <property type="term" value="P:bile acid metabolic process"/>
    <property type="evidence" value="ECO:0007669"/>
    <property type="project" value="UniProtKB-ARBA"/>
</dbReference>
<dbReference type="PRINTS" id="PR00080">
    <property type="entry name" value="SDRFAMILY"/>
</dbReference>
<organism evidence="3 4">
    <name type="scientific">Pradoshia eiseniae</name>
    <dbReference type="NCBI Taxonomy" id="2064768"/>
    <lineage>
        <taxon>Bacteria</taxon>
        <taxon>Bacillati</taxon>
        <taxon>Bacillota</taxon>
        <taxon>Bacilli</taxon>
        <taxon>Bacillales</taxon>
        <taxon>Bacillaceae</taxon>
        <taxon>Pradoshia</taxon>
    </lineage>
</organism>
<dbReference type="InterPro" id="IPR050259">
    <property type="entry name" value="SDR"/>
</dbReference>
<dbReference type="SUPFAM" id="SSF51735">
    <property type="entry name" value="NAD(P)-binding Rossmann-fold domains"/>
    <property type="match status" value="1"/>
</dbReference>
<evidence type="ECO:0000313" key="4">
    <source>
        <dbReference type="Proteomes" id="UP000239663"/>
    </source>
</evidence>
<dbReference type="FunFam" id="3.40.50.720:FF:000084">
    <property type="entry name" value="Short-chain dehydrogenase reductase"/>
    <property type="match status" value="1"/>
</dbReference>
<name>A0A2S7N4W4_9BACI</name>
<dbReference type="EMBL" id="PKOZ01000001">
    <property type="protein sequence ID" value="PQD97122.1"/>
    <property type="molecule type" value="Genomic_DNA"/>
</dbReference>
<dbReference type="GO" id="GO:0016491">
    <property type="term" value="F:oxidoreductase activity"/>
    <property type="evidence" value="ECO:0007669"/>
    <property type="project" value="UniProtKB-KW"/>
</dbReference>
<dbReference type="Gene3D" id="3.40.50.720">
    <property type="entry name" value="NAD(P)-binding Rossmann-like Domain"/>
    <property type="match status" value="1"/>
</dbReference>